<keyword evidence="1" id="KW-0812">Transmembrane</keyword>
<dbReference type="Proteomes" id="UP000252792">
    <property type="component" value="Unassembled WGS sequence"/>
</dbReference>
<accession>A0A366J9E1</accession>
<protein>
    <submittedName>
        <fullName evidence="2">Uncharacterized protein</fullName>
    </submittedName>
</protein>
<reference evidence="2 3" key="1">
    <citation type="submission" date="2018-06" db="EMBL/GenBank/DDBJ databases">
        <title>Genomic Encyclopedia of Type Strains, Phase III (KMG-III): the genomes of soil and plant-associated and newly described type strains.</title>
        <authorList>
            <person name="Whitman W."/>
        </authorList>
    </citation>
    <scope>NUCLEOTIDE SEQUENCE [LARGE SCALE GENOMIC DNA]</scope>
    <source>
        <strain evidence="2 3">CECT 7377</strain>
    </source>
</reference>
<name>A0A366J9E1_9GAMM</name>
<evidence type="ECO:0000313" key="2">
    <source>
        <dbReference type="EMBL" id="RBP83562.1"/>
    </source>
</evidence>
<keyword evidence="1" id="KW-0472">Membrane</keyword>
<dbReference type="RefSeq" id="WP_113916534.1">
    <property type="nucleotide sequence ID" value="NZ_QNSE01000006.1"/>
</dbReference>
<evidence type="ECO:0000256" key="1">
    <source>
        <dbReference type="SAM" id="Phobius"/>
    </source>
</evidence>
<keyword evidence="3" id="KW-1185">Reference proteome</keyword>
<dbReference type="EMBL" id="QNSE01000006">
    <property type="protein sequence ID" value="RBP83562.1"/>
    <property type="molecule type" value="Genomic_DNA"/>
</dbReference>
<proteinExistence type="predicted"/>
<comment type="caution">
    <text evidence="2">The sequence shown here is derived from an EMBL/GenBank/DDBJ whole genome shotgun (WGS) entry which is preliminary data.</text>
</comment>
<keyword evidence="1" id="KW-1133">Transmembrane helix</keyword>
<organism evidence="2 3">
    <name type="scientific">Marinomonas rhizomae</name>
    <dbReference type="NCBI Taxonomy" id="491948"/>
    <lineage>
        <taxon>Bacteria</taxon>
        <taxon>Pseudomonadati</taxon>
        <taxon>Pseudomonadota</taxon>
        <taxon>Gammaproteobacteria</taxon>
        <taxon>Oceanospirillales</taxon>
        <taxon>Oceanospirillaceae</taxon>
        <taxon>Marinomonas</taxon>
    </lineage>
</organism>
<sequence>MKIVKFYPDNSIKASVRTIYLDENKKEVRSGKRRFWCWLLFFEVIVFLIAMDEAFFGLVGLGFTCYFLYQYDLYRRVVYAPFNAAHAKYVEHFKNTYPDIVFNYIRKSKIEADNS</sequence>
<evidence type="ECO:0000313" key="3">
    <source>
        <dbReference type="Proteomes" id="UP000252792"/>
    </source>
</evidence>
<dbReference type="AlphaFoldDB" id="A0A366J9E1"/>
<feature type="transmembrane region" description="Helical" evidence="1">
    <location>
        <begin position="36"/>
        <end position="69"/>
    </location>
</feature>
<gene>
    <name evidence="2" type="ORF">DFP80_106211</name>
</gene>